<dbReference type="InParanoid" id="A0A146G3U8"/>
<accession>A0A146G3U8</accession>
<evidence type="ECO:0000313" key="2">
    <source>
        <dbReference type="Proteomes" id="UP000076023"/>
    </source>
</evidence>
<organism evidence="1 2">
    <name type="scientific">Terrimicrobium sacchariphilum</name>
    <dbReference type="NCBI Taxonomy" id="690879"/>
    <lineage>
        <taxon>Bacteria</taxon>
        <taxon>Pseudomonadati</taxon>
        <taxon>Verrucomicrobiota</taxon>
        <taxon>Terrimicrobiia</taxon>
        <taxon>Terrimicrobiales</taxon>
        <taxon>Terrimicrobiaceae</taxon>
        <taxon>Terrimicrobium</taxon>
    </lineage>
</organism>
<evidence type="ECO:0000313" key="1">
    <source>
        <dbReference type="EMBL" id="GAT32122.1"/>
    </source>
</evidence>
<proteinExistence type="predicted"/>
<name>A0A146G3U8_TERSA</name>
<sequence length="198" mass="22249">MCRRYTRFVVLEGVVLAIVVGVLWSGCADPAFQAYQSTPIFGKSRGIVRNGHAYQYQFRYRGGLVTYEGWRGGVWSMDGSRRPVGVAHAMEPGQAPPFPNGCLVYACMRAEEMRIGWQPGRRSQVIAYYRGDGSGHAFVVYDLPEGVFGEDNLGRKVRLPDWKNRTSSEALRLATAFCQQTKARRSSYPREASFIGMY</sequence>
<dbReference type="EMBL" id="BDCO01000002">
    <property type="protein sequence ID" value="GAT32122.1"/>
    <property type="molecule type" value="Genomic_DNA"/>
</dbReference>
<reference evidence="2" key="1">
    <citation type="journal article" date="2017" name="Genome Announc.">
        <title>Draft Genome Sequence of Terrimicrobium sacchariphilum NM-5T, a Facultative Anaerobic Soil Bacterium of the Class Spartobacteria.</title>
        <authorList>
            <person name="Qiu Y.L."/>
            <person name="Tourlousse D.M."/>
            <person name="Matsuura N."/>
            <person name="Ohashi A."/>
            <person name="Sekiguchi Y."/>
        </authorList>
    </citation>
    <scope>NUCLEOTIDE SEQUENCE [LARGE SCALE GENOMIC DNA]</scope>
    <source>
        <strain evidence="2">NM-5</strain>
    </source>
</reference>
<dbReference type="PROSITE" id="PS51257">
    <property type="entry name" value="PROKAR_LIPOPROTEIN"/>
    <property type="match status" value="1"/>
</dbReference>
<comment type="caution">
    <text evidence="1">The sequence shown here is derived from an EMBL/GenBank/DDBJ whole genome shotgun (WGS) entry which is preliminary data.</text>
</comment>
<gene>
    <name evidence="1" type="ORF">TSACC_2519</name>
</gene>
<dbReference type="STRING" id="690879.TSACC_2519"/>
<keyword evidence="2" id="KW-1185">Reference proteome</keyword>
<protein>
    <submittedName>
        <fullName evidence="1">Uncharacterized protein</fullName>
    </submittedName>
</protein>
<dbReference type="Proteomes" id="UP000076023">
    <property type="component" value="Unassembled WGS sequence"/>
</dbReference>
<dbReference type="AlphaFoldDB" id="A0A146G3U8"/>